<reference evidence="4" key="1">
    <citation type="submission" date="2020-08" db="EMBL/GenBank/DDBJ databases">
        <title>Sequencing the genomes of 1000 actinobacteria strains.</title>
        <authorList>
            <person name="Klenk H.-P."/>
        </authorList>
    </citation>
    <scope>NUCLEOTIDE SEQUENCE [LARGE SCALE GENOMIC DNA]</scope>
    <source>
        <strain evidence="4">DSM 27064</strain>
    </source>
</reference>
<evidence type="ECO:0000259" key="1">
    <source>
        <dbReference type="Pfam" id="PF10646"/>
    </source>
</evidence>
<dbReference type="Proteomes" id="UP000571183">
    <property type="component" value="Unassembled WGS sequence"/>
</dbReference>
<dbReference type="RefSeq" id="WP_183304553.1">
    <property type="nucleotide sequence ID" value="NZ_JACIFD010000006.1"/>
</dbReference>
<feature type="domain" description="Lipoprotein LpqB C-terminal" evidence="2">
    <location>
        <begin position="202"/>
        <end position="433"/>
    </location>
</feature>
<name>A0A840DPM1_9MICO</name>
<dbReference type="AlphaFoldDB" id="A0A840DPM1"/>
<proteinExistence type="predicted"/>
<feature type="domain" description="Lipoprotein LpqB N-terminal" evidence="3">
    <location>
        <begin position="5"/>
        <end position="59"/>
    </location>
</feature>
<sequence>MARGKITVVPTATVNEQGFLRLENPRNDPKELLFEFVQVDDQWRISSAPSGIVLDRTTFTAIWEPHPLTFLTATGETVEEQRWFARDTTQLSTAIKQLFGGPQQPYRESLHSAFNERTELTSNVTVKGGEAIIEINDSAEPYSEGQLDLIRLQLAGTLSAFDAINTYKLVTPTGTLLTGGVSRPELASEHAAHFMLSGQEVLSYNNSGIKTVHPLSAQLVQLDPLEISIQNSAAAAAVLNRDGVHLVNSGGTHLIDTRPQLRPPTIDRWGFVWSATAADQALLQVSNASNKTFEFAMPSFAPATVHGIRLSPDGSKLAVMLTTSVGTQVMVTEVRRDALGLPLGLGSSFQLVAHSAGAPIDLAWLDSSRIAILSSSAGGSSKVTVGGVGLFGVDRGIVPGGTAISGTWRTNSLRVLGGDGKVYRPQGNSRWEQIFSDVNLLIKNN</sequence>
<dbReference type="EMBL" id="JACIFD010000006">
    <property type="protein sequence ID" value="MBB4071499.1"/>
    <property type="molecule type" value="Genomic_DNA"/>
</dbReference>
<accession>A0A840DPM1</accession>
<protein>
    <recommendedName>
        <fullName evidence="6">GerMN domain-containing protein</fullName>
    </recommendedName>
</protein>
<evidence type="ECO:0000313" key="4">
    <source>
        <dbReference type="EMBL" id="MBB4071499.1"/>
    </source>
</evidence>
<dbReference type="InterPro" id="IPR018910">
    <property type="entry name" value="LpqB_C"/>
</dbReference>
<evidence type="ECO:0000313" key="5">
    <source>
        <dbReference type="Proteomes" id="UP000571183"/>
    </source>
</evidence>
<dbReference type="InterPro" id="IPR019606">
    <property type="entry name" value="GerMN"/>
</dbReference>
<feature type="domain" description="GerMN" evidence="1">
    <location>
        <begin position="69"/>
        <end position="169"/>
    </location>
</feature>
<evidence type="ECO:0000259" key="2">
    <source>
        <dbReference type="Pfam" id="PF10647"/>
    </source>
</evidence>
<dbReference type="Pfam" id="PF10646">
    <property type="entry name" value="Germane"/>
    <property type="match status" value="1"/>
</dbReference>
<evidence type="ECO:0008006" key="6">
    <source>
        <dbReference type="Google" id="ProtNLM"/>
    </source>
</evidence>
<dbReference type="Pfam" id="PF25976">
    <property type="entry name" value="LpqB_N"/>
    <property type="match status" value="1"/>
</dbReference>
<evidence type="ECO:0000259" key="3">
    <source>
        <dbReference type="Pfam" id="PF25976"/>
    </source>
</evidence>
<dbReference type="Pfam" id="PF10647">
    <property type="entry name" value="Gmad1"/>
    <property type="match status" value="1"/>
</dbReference>
<organism evidence="4 5">
    <name type="scientific">Canibacter oris</name>
    <dbReference type="NCBI Taxonomy" id="1365628"/>
    <lineage>
        <taxon>Bacteria</taxon>
        <taxon>Bacillati</taxon>
        <taxon>Actinomycetota</taxon>
        <taxon>Actinomycetes</taxon>
        <taxon>Micrococcales</taxon>
        <taxon>Microbacteriaceae</taxon>
        <taxon>Canibacter</taxon>
    </lineage>
</organism>
<dbReference type="InterPro" id="IPR059026">
    <property type="entry name" value="LpqB_N"/>
</dbReference>
<gene>
    <name evidence="4" type="ORF">F5897_000803</name>
</gene>
<comment type="caution">
    <text evidence="4">The sequence shown here is derived from an EMBL/GenBank/DDBJ whole genome shotgun (WGS) entry which is preliminary data.</text>
</comment>
<keyword evidence="5" id="KW-1185">Reference proteome</keyword>